<proteinExistence type="predicted"/>
<organism evidence="2 3">
    <name type="scientific">Ladona fulva</name>
    <name type="common">Scarce chaser dragonfly</name>
    <name type="synonym">Libellula fulva</name>
    <dbReference type="NCBI Taxonomy" id="123851"/>
    <lineage>
        <taxon>Eukaryota</taxon>
        <taxon>Metazoa</taxon>
        <taxon>Ecdysozoa</taxon>
        <taxon>Arthropoda</taxon>
        <taxon>Hexapoda</taxon>
        <taxon>Insecta</taxon>
        <taxon>Pterygota</taxon>
        <taxon>Palaeoptera</taxon>
        <taxon>Odonata</taxon>
        <taxon>Epiprocta</taxon>
        <taxon>Anisoptera</taxon>
        <taxon>Libelluloidea</taxon>
        <taxon>Libellulidae</taxon>
        <taxon>Ladona</taxon>
    </lineage>
</organism>
<dbReference type="EMBL" id="KZ309123">
    <property type="protein sequence ID" value="KAG8237093.1"/>
    <property type="molecule type" value="Genomic_DNA"/>
</dbReference>
<comment type="caution">
    <text evidence="2">The sequence shown here is derived from an EMBL/GenBank/DDBJ whole genome shotgun (WGS) entry which is preliminary data.</text>
</comment>
<accession>A0A8K0P9N9</accession>
<dbReference type="AlphaFoldDB" id="A0A8K0P9N9"/>
<evidence type="ECO:0000313" key="3">
    <source>
        <dbReference type="Proteomes" id="UP000792457"/>
    </source>
</evidence>
<sequence>MTSTYFLYDGKFYEQTDGVAMCSPLSPAMGNVYVEHFEDNALGFAPQRPKVFYRYVDDTFVIWPHGRHSLDNFLEHLKSIHPNIKFAMELEKDSVYHKPIHADLYLNNNSHHHPSQRNTVLSTLVNRAKTISDEENLKQEFSHLQTTFRKNGY</sequence>
<gene>
    <name evidence="2" type="ORF">J437_LFUL017371</name>
</gene>
<feature type="non-terminal residue" evidence="2">
    <location>
        <position position="153"/>
    </location>
</feature>
<evidence type="ECO:0000313" key="2">
    <source>
        <dbReference type="EMBL" id="KAG8237093.1"/>
    </source>
</evidence>
<dbReference type="InterPro" id="IPR000477">
    <property type="entry name" value="RT_dom"/>
</dbReference>
<dbReference type="PANTHER" id="PTHR21301">
    <property type="entry name" value="REVERSE TRANSCRIPTASE"/>
    <property type="match status" value="1"/>
</dbReference>
<dbReference type="PROSITE" id="PS50878">
    <property type="entry name" value="RT_POL"/>
    <property type="match status" value="1"/>
</dbReference>
<name>A0A8K0P9N9_LADFU</name>
<reference evidence="2" key="2">
    <citation type="submission" date="2017-10" db="EMBL/GenBank/DDBJ databases">
        <title>Ladona fulva Genome sequencing and assembly.</title>
        <authorList>
            <person name="Murali S."/>
            <person name="Richards S."/>
            <person name="Bandaranaike D."/>
            <person name="Bellair M."/>
            <person name="Blankenburg K."/>
            <person name="Chao H."/>
            <person name="Dinh H."/>
            <person name="Doddapaneni H."/>
            <person name="Dugan-Rocha S."/>
            <person name="Elkadiri S."/>
            <person name="Gnanaolivu R."/>
            <person name="Hernandez B."/>
            <person name="Skinner E."/>
            <person name="Javaid M."/>
            <person name="Lee S."/>
            <person name="Li M."/>
            <person name="Ming W."/>
            <person name="Munidasa M."/>
            <person name="Muniz J."/>
            <person name="Nguyen L."/>
            <person name="Hughes D."/>
            <person name="Osuji N."/>
            <person name="Pu L.-L."/>
            <person name="Puazo M."/>
            <person name="Qu C."/>
            <person name="Quiroz J."/>
            <person name="Raj R."/>
            <person name="Weissenberger G."/>
            <person name="Xin Y."/>
            <person name="Zou X."/>
            <person name="Han Y."/>
            <person name="Worley K."/>
            <person name="Muzny D."/>
            <person name="Gibbs R."/>
        </authorList>
    </citation>
    <scope>NUCLEOTIDE SEQUENCE</scope>
    <source>
        <strain evidence="2">Sampled in the wild</strain>
    </source>
</reference>
<evidence type="ECO:0000259" key="1">
    <source>
        <dbReference type="PROSITE" id="PS50878"/>
    </source>
</evidence>
<dbReference type="InterPro" id="IPR058912">
    <property type="entry name" value="HTH_animal"/>
</dbReference>
<dbReference type="OrthoDB" id="10018421at2759"/>
<dbReference type="Pfam" id="PF26215">
    <property type="entry name" value="HTH_animal"/>
    <property type="match status" value="1"/>
</dbReference>
<dbReference type="Proteomes" id="UP000792457">
    <property type="component" value="Unassembled WGS sequence"/>
</dbReference>
<keyword evidence="3" id="KW-1185">Reference proteome</keyword>
<protein>
    <recommendedName>
        <fullName evidence="1">Reverse transcriptase domain-containing protein</fullName>
    </recommendedName>
</protein>
<dbReference type="PANTHER" id="PTHR21301:SF11">
    <property type="entry name" value="GIY-YIG DOMAIN-CONTAINING PROTEIN"/>
    <property type="match status" value="1"/>
</dbReference>
<feature type="domain" description="Reverse transcriptase" evidence="1">
    <location>
        <begin position="1"/>
        <end position="153"/>
    </location>
</feature>
<reference evidence="2" key="1">
    <citation type="submission" date="2013-04" db="EMBL/GenBank/DDBJ databases">
        <authorList>
            <person name="Qu J."/>
            <person name="Murali S.C."/>
            <person name="Bandaranaike D."/>
            <person name="Bellair M."/>
            <person name="Blankenburg K."/>
            <person name="Chao H."/>
            <person name="Dinh H."/>
            <person name="Doddapaneni H."/>
            <person name="Downs B."/>
            <person name="Dugan-Rocha S."/>
            <person name="Elkadiri S."/>
            <person name="Gnanaolivu R.D."/>
            <person name="Hernandez B."/>
            <person name="Javaid M."/>
            <person name="Jayaseelan J.C."/>
            <person name="Lee S."/>
            <person name="Li M."/>
            <person name="Ming W."/>
            <person name="Munidasa M."/>
            <person name="Muniz J."/>
            <person name="Nguyen L."/>
            <person name="Ongeri F."/>
            <person name="Osuji N."/>
            <person name="Pu L.-L."/>
            <person name="Puazo M."/>
            <person name="Qu C."/>
            <person name="Quiroz J."/>
            <person name="Raj R."/>
            <person name="Weissenberger G."/>
            <person name="Xin Y."/>
            <person name="Zou X."/>
            <person name="Han Y."/>
            <person name="Richards S."/>
            <person name="Worley K."/>
            <person name="Muzny D."/>
            <person name="Gibbs R."/>
        </authorList>
    </citation>
    <scope>NUCLEOTIDE SEQUENCE</scope>
    <source>
        <strain evidence="2">Sampled in the wild</strain>
    </source>
</reference>